<dbReference type="EMBL" id="QGNW01000220">
    <property type="protein sequence ID" value="RVW84075.1"/>
    <property type="molecule type" value="Genomic_DNA"/>
</dbReference>
<dbReference type="SUPFAM" id="SSF53098">
    <property type="entry name" value="Ribonuclease H-like"/>
    <property type="match status" value="2"/>
</dbReference>
<dbReference type="PANTHER" id="PTHR48475">
    <property type="entry name" value="RIBONUCLEASE H"/>
    <property type="match status" value="1"/>
</dbReference>
<dbReference type="PANTHER" id="PTHR48475:SF2">
    <property type="entry name" value="RIBONUCLEASE H"/>
    <property type="match status" value="1"/>
</dbReference>
<dbReference type="Pfam" id="PF17921">
    <property type="entry name" value="Integrase_H2C2"/>
    <property type="match status" value="1"/>
</dbReference>
<dbReference type="InterPro" id="IPR041588">
    <property type="entry name" value="Integrase_H2C2"/>
</dbReference>
<gene>
    <name evidence="3" type="ORF">CK203_040543</name>
</gene>
<evidence type="ECO:0000313" key="4">
    <source>
        <dbReference type="Proteomes" id="UP000288805"/>
    </source>
</evidence>
<accession>A0A438HHX0</accession>
<feature type="domain" description="Integrase zinc-binding" evidence="2">
    <location>
        <begin position="313"/>
        <end position="368"/>
    </location>
</feature>
<dbReference type="Proteomes" id="UP000288805">
    <property type="component" value="Unassembled WGS sequence"/>
</dbReference>
<dbReference type="GO" id="GO:0003676">
    <property type="term" value="F:nucleic acid binding"/>
    <property type="evidence" value="ECO:0007669"/>
    <property type="project" value="InterPro"/>
</dbReference>
<comment type="caution">
    <text evidence="3">The sequence shown here is derived from an EMBL/GenBank/DDBJ whole genome shotgun (WGS) entry which is preliminary data.</text>
</comment>
<feature type="compositionally biased region" description="Polar residues" evidence="1">
    <location>
        <begin position="465"/>
        <end position="510"/>
    </location>
</feature>
<sequence>MVTQMGIEINPDQIKVVMKTSAPSNKKELQRLTDRLVTLGRFIARFTNKLRSFFLVLKGANATWWTEDCQSVIEEIKHYLTQPPILSSPQLSEQLYIKAMADAETKYSKMEQTALALRSAAQKLCPYFQGPSNSRVHQPAPQNRGPPATPSTYRVRQRGMLEQAIRLRFLASNNEAEYEAILSGLNLTLALSASKLKICSDSQLIAIKRIPRTENVQVDALAGVVVTPFVKKAILMHIHLQPTSSIAITPICSIRKESTEWTREIENYLQTGHLPENSKHAHKVRMQVARFTLIGDCLYKRSFGGPYLKCLDSTEAQYVLAKLHEGICSNHTGGRSLAHSAHSQGYYWPTMKQDSKAYVKKCDRCQRHALIPRMPSEVLNPITNPWPFAQWEMDIVGPLPVATAQKKFLIVATNYFSKWVEAEAYANIKDKDISKSITAEDKLSSNKEKYVLWLVQRVEHGKNVVSSGKTFSSGSRRSTSHPLAFSTSSTAHSSKWQTQFEAPSSPSSEPRIQPGAPPSLFSVKHFPAQPF</sequence>
<dbReference type="Gene3D" id="3.30.70.270">
    <property type="match status" value="1"/>
</dbReference>
<name>A0A438HHX0_VITVI</name>
<feature type="region of interest" description="Disordered" evidence="1">
    <location>
        <begin position="465"/>
        <end position="531"/>
    </location>
</feature>
<evidence type="ECO:0000259" key="2">
    <source>
        <dbReference type="Pfam" id="PF17921"/>
    </source>
</evidence>
<dbReference type="InterPro" id="IPR043128">
    <property type="entry name" value="Rev_trsase/Diguanyl_cyclase"/>
</dbReference>
<proteinExistence type="predicted"/>
<organism evidence="3 4">
    <name type="scientific">Vitis vinifera</name>
    <name type="common">Grape</name>
    <dbReference type="NCBI Taxonomy" id="29760"/>
    <lineage>
        <taxon>Eukaryota</taxon>
        <taxon>Viridiplantae</taxon>
        <taxon>Streptophyta</taxon>
        <taxon>Embryophyta</taxon>
        <taxon>Tracheophyta</taxon>
        <taxon>Spermatophyta</taxon>
        <taxon>Magnoliopsida</taxon>
        <taxon>eudicotyledons</taxon>
        <taxon>Gunneridae</taxon>
        <taxon>Pentapetalae</taxon>
        <taxon>rosids</taxon>
        <taxon>Vitales</taxon>
        <taxon>Vitaceae</taxon>
        <taxon>Viteae</taxon>
        <taxon>Vitis</taxon>
    </lineage>
</organism>
<reference evidence="3 4" key="1">
    <citation type="journal article" date="2018" name="PLoS Genet.">
        <title>Population sequencing reveals clonal diversity and ancestral inbreeding in the grapevine cultivar Chardonnay.</title>
        <authorList>
            <person name="Roach M.J."/>
            <person name="Johnson D.L."/>
            <person name="Bohlmann J."/>
            <person name="van Vuuren H.J."/>
            <person name="Jones S.J."/>
            <person name="Pretorius I.S."/>
            <person name="Schmidt S.A."/>
            <person name="Borneman A.R."/>
        </authorList>
    </citation>
    <scope>NUCLEOTIDE SEQUENCE [LARGE SCALE GENOMIC DNA]</scope>
    <source>
        <strain evidence="4">cv. Chardonnay</strain>
        <tissue evidence="3">Leaf</tissue>
    </source>
</reference>
<protein>
    <recommendedName>
        <fullName evidence="2">Integrase zinc-binding domain-containing protein</fullName>
    </recommendedName>
</protein>
<dbReference type="Gene3D" id="1.10.340.70">
    <property type="match status" value="1"/>
</dbReference>
<evidence type="ECO:0000256" key="1">
    <source>
        <dbReference type="SAM" id="MobiDB-lite"/>
    </source>
</evidence>
<dbReference type="InterPro" id="IPR036397">
    <property type="entry name" value="RNaseH_sf"/>
</dbReference>
<evidence type="ECO:0000313" key="3">
    <source>
        <dbReference type="EMBL" id="RVW84075.1"/>
    </source>
</evidence>
<dbReference type="Gene3D" id="3.30.420.10">
    <property type="entry name" value="Ribonuclease H-like superfamily/Ribonuclease H"/>
    <property type="match status" value="2"/>
</dbReference>
<dbReference type="InterPro" id="IPR043502">
    <property type="entry name" value="DNA/RNA_pol_sf"/>
</dbReference>
<dbReference type="AlphaFoldDB" id="A0A438HHX0"/>
<dbReference type="InterPro" id="IPR012337">
    <property type="entry name" value="RNaseH-like_sf"/>
</dbReference>
<dbReference type="SUPFAM" id="SSF56672">
    <property type="entry name" value="DNA/RNA polymerases"/>
    <property type="match status" value="1"/>
</dbReference>